<dbReference type="GO" id="GO:0009847">
    <property type="term" value="P:spore germination"/>
    <property type="evidence" value="ECO:0007669"/>
    <property type="project" value="UniProtKB-UniRule"/>
</dbReference>
<evidence type="ECO:0000313" key="6">
    <source>
        <dbReference type="EMBL" id="SHG88908.1"/>
    </source>
</evidence>
<keyword evidence="5" id="KW-0812">Transmembrane</keyword>
<dbReference type="EMBL" id="FQVW01000080">
    <property type="protein sequence ID" value="SHG88908.1"/>
    <property type="molecule type" value="Genomic_DNA"/>
</dbReference>
<gene>
    <name evidence="6" type="ORF">SAMN05216225_10803</name>
</gene>
<dbReference type="RefSeq" id="WP_084063393.1">
    <property type="nucleotide sequence ID" value="NZ_FQVW01000080.1"/>
</dbReference>
<dbReference type="PANTHER" id="PTHR22550">
    <property type="entry name" value="SPORE GERMINATION PROTEIN"/>
    <property type="match status" value="1"/>
</dbReference>
<keyword evidence="3 4" id="KW-0472">Membrane</keyword>
<comment type="similarity">
    <text evidence="2 4">Belongs to the GerABKA family.</text>
</comment>
<feature type="transmembrane region" description="Helical" evidence="5">
    <location>
        <begin position="362"/>
        <end position="380"/>
    </location>
</feature>
<dbReference type="InterPro" id="IPR004995">
    <property type="entry name" value="Spore_Ger"/>
</dbReference>
<dbReference type="AlphaFoldDB" id="A0A1M5NHA3"/>
<reference evidence="6 7" key="1">
    <citation type="submission" date="2016-11" db="EMBL/GenBank/DDBJ databases">
        <authorList>
            <person name="Jaros S."/>
            <person name="Januszkiewicz K."/>
            <person name="Wedrychowicz H."/>
        </authorList>
    </citation>
    <scope>NUCLEOTIDE SEQUENCE [LARGE SCALE GENOMIC DNA]</scope>
    <source>
        <strain evidence="6 7">IBRC-M 10683</strain>
    </source>
</reference>
<dbReference type="Pfam" id="PF03323">
    <property type="entry name" value="GerA"/>
    <property type="match status" value="1"/>
</dbReference>
<keyword evidence="5" id="KW-1133">Transmembrane helix</keyword>
<evidence type="ECO:0000256" key="2">
    <source>
        <dbReference type="ARBA" id="ARBA00005278"/>
    </source>
</evidence>
<proteinExistence type="inferred from homology"/>
<feature type="transmembrane region" description="Helical" evidence="5">
    <location>
        <begin position="401"/>
        <end position="425"/>
    </location>
</feature>
<evidence type="ECO:0000313" key="7">
    <source>
        <dbReference type="Proteomes" id="UP000183988"/>
    </source>
</evidence>
<evidence type="ECO:0000256" key="3">
    <source>
        <dbReference type="ARBA" id="ARBA00023136"/>
    </source>
</evidence>
<sequence length="524" mass="58343">MVRSSLFKRLKRIDLFKQNSQNQQQDDQQKSSAKFTKEITTNLDQNLASIKQMLGDPGDLVVREFLVGSLDSRAAIVYISGLVDEDLISNNILKTIQSNLKDFDENVLDKIYKEVISITDIRKVQSLDDVSLAILNGSTAFYLENFDTVLVMGTNGGETRSIQQPESETLIRGPRDGFVESIETNAALIRRDIKDPNLRLKSHVVGKRSKQKLVLCYIDGIVNPELVKEVNRRLETIDIDYVSDSSYVEQWIEDSFLSPFPQLMETERPDKVSLNLVRGKVAILVDGTPFAIIAPITLGDALHSPEDYNQRWITASLLRLLRYLSAFFALFLPSLYIALVAYHPGMLPSTLTYSIAATREGVPFPAAIEALIMAITFEILHEAGIRLPKVIGQTIGIVGGLVIGEAAVSAGIVSPIMVIVTALTAIASFSVPSYSFALTLRTLRFAFMIAASFLGLFGIILVYIMINIHIVNLKSLGIPYSTPFSPTFSQDWKDLVIRAPFSFVTRRPKFMKTKDEKAKDIKPE</sequence>
<name>A0A1M5NHA3_9BACI</name>
<dbReference type="InterPro" id="IPR050768">
    <property type="entry name" value="UPF0353/GerABKA_families"/>
</dbReference>
<dbReference type="PANTHER" id="PTHR22550:SF5">
    <property type="entry name" value="LEUCINE ZIPPER PROTEIN 4"/>
    <property type="match status" value="1"/>
</dbReference>
<evidence type="ECO:0000256" key="1">
    <source>
        <dbReference type="ARBA" id="ARBA00004141"/>
    </source>
</evidence>
<evidence type="ECO:0000256" key="5">
    <source>
        <dbReference type="SAM" id="Phobius"/>
    </source>
</evidence>
<dbReference type="PIRSF" id="PIRSF005690">
    <property type="entry name" value="GerBA"/>
    <property type="match status" value="1"/>
</dbReference>
<dbReference type="OrthoDB" id="9772630at2"/>
<organism evidence="6 7">
    <name type="scientific">Ornithinibacillus halophilus</name>
    <dbReference type="NCBI Taxonomy" id="930117"/>
    <lineage>
        <taxon>Bacteria</taxon>
        <taxon>Bacillati</taxon>
        <taxon>Bacillota</taxon>
        <taxon>Bacilli</taxon>
        <taxon>Bacillales</taxon>
        <taxon>Bacillaceae</taxon>
        <taxon>Ornithinibacillus</taxon>
    </lineage>
</organism>
<keyword evidence="7" id="KW-1185">Reference proteome</keyword>
<protein>
    <submittedName>
        <fullName evidence="6">Spore germination protein</fullName>
    </submittedName>
</protein>
<dbReference type="GO" id="GO:0005886">
    <property type="term" value="C:plasma membrane"/>
    <property type="evidence" value="ECO:0007669"/>
    <property type="project" value="UniProtKB-SubCell"/>
</dbReference>
<feature type="transmembrane region" description="Helical" evidence="5">
    <location>
        <begin position="320"/>
        <end position="342"/>
    </location>
</feature>
<accession>A0A1M5NHA3</accession>
<feature type="transmembrane region" description="Helical" evidence="5">
    <location>
        <begin position="445"/>
        <end position="466"/>
    </location>
</feature>
<dbReference type="Proteomes" id="UP000183988">
    <property type="component" value="Unassembled WGS sequence"/>
</dbReference>
<comment type="subcellular location">
    <subcellularLocation>
        <location evidence="4">Cell membrane</location>
    </subcellularLocation>
    <subcellularLocation>
        <location evidence="1">Membrane</location>
        <topology evidence="1">Multi-pass membrane protein</topology>
    </subcellularLocation>
</comment>
<evidence type="ECO:0000256" key="4">
    <source>
        <dbReference type="PIRNR" id="PIRNR005690"/>
    </source>
</evidence>
<dbReference type="STRING" id="930117.SAMN05216225_10803"/>